<sequence length="45" mass="5020">MTERGDTLVDKLQAGTETFVSVPDALDAIARNRRLWSRSGWRSVG</sequence>
<gene>
    <name evidence="1" type="ORF">ACFQ4H_22655</name>
</gene>
<name>A0ABW3YKQ2_9ACTN</name>
<proteinExistence type="predicted"/>
<comment type="caution">
    <text evidence="1">The sequence shown here is derived from an EMBL/GenBank/DDBJ whole genome shotgun (WGS) entry which is preliminary data.</text>
</comment>
<protein>
    <submittedName>
        <fullName evidence="1">Uncharacterized protein</fullName>
    </submittedName>
</protein>
<dbReference type="EMBL" id="JBHTMP010000038">
    <property type="protein sequence ID" value="MFD1323894.1"/>
    <property type="molecule type" value="Genomic_DNA"/>
</dbReference>
<dbReference type="Proteomes" id="UP001597260">
    <property type="component" value="Unassembled WGS sequence"/>
</dbReference>
<dbReference type="RefSeq" id="WP_377573618.1">
    <property type="nucleotide sequence ID" value="NZ_JBHTMP010000038.1"/>
</dbReference>
<accession>A0ABW3YKQ2</accession>
<reference evidence="2" key="1">
    <citation type="journal article" date="2019" name="Int. J. Syst. Evol. Microbiol.">
        <title>The Global Catalogue of Microorganisms (GCM) 10K type strain sequencing project: providing services to taxonomists for standard genome sequencing and annotation.</title>
        <authorList>
            <consortium name="The Broad Institute Genomics Platform"/>
            <consortium name="The Broad Institute Genome Sequencing Center for Infectious Disease"/>
            <person name="Wu L."/>
            <person name="Ma J."/>
        </authorList>
    </citation>
    <scope>NUCLEOTIDE SEQUENCE [LARGE SCALE GENOMIC DNA]</scope>
    <source>
        <strain evidence="2">JCM 31037</strain>
    </source>
</reference>
<keyword evidence="2" id="KW-1185">Reference proteome</keyword>
<evidence type="ECO:0000313" key="2">
    <source>
        <dbReference type="Proteomes" id="UP001597260"/>
    </source>
</evidence>
<organism evidence="1 2">
    <name type="scientific">Micromonospora sonneratiae</name>
    <dbReference type="NCBI Taxonomy" id="1184706"/>
    <lineage>
        <taxon>Bacteria</taxon>
        <taxon>Bacillati</taxon>
        <taxon>Actinomycetota</taxon>
        <taxon>Actinomycetes</taxon>
        <taxon>Micromonosporales</taxon>
        <taxon>Micromonosporaceae</taxon>
        <taxon>Micromonospora</taxon>
    </lineage>
</organism>
<evidence type="ECO:0000313" key="1">
    <source>
        <dbReference type="EMBL" id="MFD1323894.1"/>
    </source>
</evidence>